<protein>
    <recommendedName>
        <fullName evidence="5">RING-type domain-containing protein</fullName>
    </recommendedName>
</protein>
<keyword evidence="7" id="KW-1185">Reference proteome</keyword>
<keyword evidence="1 3" id="KW-0863">Zinc-finger</keyword>
<dbReference type="InterPro" id="IPR013083">
    <property type="entry name" value="Znf_RING/FYVE/PHD"/>
</dbReference>
<dbReference type="STRING" id="135651.G0MWM1"/>
<gene>
    <name evidence="6" type="ORF">CAEBREN_24932</name>
</gene>
<evidence type="ECO:0000256" key="1">
    <source>
        <dbReference type="ARBA" id="ARBA00022771"/>
    </source>
</evidence>
<accession>G0MWM1</accession>
<dbReference type="Pfam" id="PF25100">
    <property type="entry name" value="DUF7809"/>
    <property type="match status" value="1"/>
</dbReference>
<dbReference type="PROSITE" id="PS50089">
    <property type="entry name" value="ZF_RING_2"/>
    <property type="match status" value="1"/>
</dbReference>
<dbReference type="Proteomes" id="UP000008068">
    <property type="component" value="Unassembled WGS sequence"/>
</dbReference>
<dbReference type="Pfam" id="PF13639">
    <property type="entry name" value="zf-RING_2"/>
    <property type="match status" value="1"/>
</dbReference>
<dbReference type="Gene3D" id="3.30.40.10">
    <property type="entry name" value="Zinc/RING finger domain, C3HC4 (zinc finger)"/>
    <property type="match status" value="1"/>
</dbReference>
<reference evidence="7" key="1">
    <citation type="submission" date="2011-07" db="EMBL/GenBank/DDBJ databases">
        <authorList>
            <consortium name="Caenorhabditis brenneri Sequencing and Analysis Consortium"/>
            <person name="Wilson R.K."/>
        </authorList>
    </citation>
    <scope>NUCLEOTIDE SEQUENCE [LARGE SCALE GENOMIC DNA]</scope>
    <source>
        <strain evidence="7">PB2801</strain>
    </source>
</reference>
<dbReference type="PANTHER" id="PTHR21447:SF13">
    <property type="entry name" value="RING-TYPE DOMAIN-CONTAINING PROTEIN"/>
    <property type="match status" value="1"/>
</dbReference>
<evidence type="ECO:0000256" key="2">
    <source>
        <dbReference type="ARBA" id="ARBA00022833"/>
    </source>
</evidence>
<name>G0MWM1_CAEBE</name>
<keyword evidence="1 3" id="KW-0479">Metal-binding</keyword>
<dbReference type="GO" id="GO:0045121">
    <property type="term" value="C:membrane raft"/>
    <property type="evidence" value="ECO:0007669"/>
    <property type="project" value="TreeGrafter"/>
</dbReference>
<keyword evidence="2" id="KW-0862">Zinc</keyword>
<evidence type="ECO:0000256" key="3">
    <source>
        <dbReference type="PROSITE-ProRule" id="PRU00175"/>
    </source>
</evidence>
<dbReference type="FunCoup" id="G0MWM1">
    <property type="interactions" value="61"/>
</dbReference>
<dbReference type="GO" id="GO:0008270">
    <property type="term" value="F:zinc ion binding"/>
    <property type="evidence" value="ECO:0007669"/>
    <property type="project" value="UniProtKB-KW"/>
</dbReference>
<dbReference type="InterPro" id="IPR001841">
    <property type="entry name" value="Znf_RING"/>
</dbReference>
<dbReference type="OrthoDB" id="5804203at2759"/>
<evidence type="ECO:0000256" key="4">
    <source>
        <dbReference type="SAM" id="Coils"/>
    </source>
</evidence>
<dbReference type="GO" id="GO:0045087">
    <property type="term" value="P:innate immune response"/>
    <property type="evidence" value="ECO:0007669"/>
    <property type="project" value="TreeGrafter"/>
</dbReference>
<dbReference type="SUPFAM" id="SSF57850">
    <property type="entry name" value="RING/U-box"/>
    <property type="match status" value="1"/>
</dbReference>
<sequence>MSAAKLNIFNGSPMDLIDKNHPFFTEAALSRVGCDYIPQKLLRGLDTTKVQCRSIPMDDDGEAMVKILLANSNHLLRMYGTAEELAANLKIYRNFPMSHRKFDLDAIDPYFTKPILYRNQNGDQFLHKSDIFVYLQTMFSLTVRDTYHGLIHPFLAIILKSYEERLVGCCEFVQYDPKMMQELFKKFQKLREQSTIEIRNHPTKYSSYIMPASVKKPEKMLQYFKNLLPTWNSEEYFAMECILKQYFDRKEPGNRQRIGEMYILFKLVIEHIQKAIQQYPNAFLPYSEKSIILQLNKNAPISVRIFEDNGQQFVMKAELFKSMKLRNPDKKFVAHEDTDGRLMTMSMEEVKRKYSDKIGQIERRPFFITIDKLRHEESELISFWERFEKQPAKDVRNAKIDGFTLENLRNELKNLGFVALFPDILTFTKGVYEKVKKAKTEQYLRTCDLFEAVEKCVILCVLDRIPNFKLFIHTQNACHRVPSLSCPTCKIYRSAATTTYKNSKWNEYKYKESAVVIKEDEPDNRAHYELKCPDGNFLVTNLMYIGPVPMSYFFRDRSKMYFLLDTKDQELFLKKTALPKKNMKKATKALKDLEILNNLENFLKFHPKKRIYLRAIPSTCLKREESRTVFAEEVLEIIPILRRQQGKPLDAKDDRLKTYRKKWVDDEDLAAVPTLTLPELWYLLEEFDVDKSLLTIVPDPVYEMTMNKMIENMNNTYLYVYTPYGELAVRCHHAIFALFQNIVCDVSWNRQEVCGRQLAWLKELRETIVRAMRAFINMGETCYVTEHRIELATSSIRKHHHLDARPSEMCETPLTFLKSLKFDAPFPTETLIEQCIMFGLTEYLDEHLGNLKKEKLCLAYQARSRFLMAFWKCFYEHDIYDICDPLTMEMMFRHPMKVVFEDGKKLKGNVGIRSQYEFKLKPKTRHRKPVKPSDDYIEQIEKMQNLKLETSPKSATKAAERAPQLDGSVKKEHVSVPFEESKCCSKCLRTAEICNEARKDLKLAQNKLEKYEKKAKKTEELEKKLKEVQVEIGIQKKDNAMKKADLEAKNQEVESLKITVLKLEGNETRWKMRERNLNDTQITIMERVAQLETQLESEKTKLLELQNAEKLPVVKQPENIRKHKEYIRLQTTNSRLVAQNQDYQRIIRILKDRLAEAETPPPTPTHEDTVANLGPPTSIRYQLLNLQKIKDSFSGGYQLKQATDMVEKLISLSECPEIHQFSMYELQQFEARLQNYLQEVEMNIQKVKASANPGDVSSLPPPPALSDRFLREYWKEIDKSKGESGDTVVVEDTECMICFFELKPEEKQTLECEHCKKIMHLECASKWLQIHRSCPHCRREQLDPNEFPNLN</sequence>
<dbReference type="PANTHER" id="PTHR21447">
    <property type="entry name" value="RING-TYPE DOMAIN-CONTAINING PROTEIN-RELATED"/>
    <property type="match status" value="1"/>
</dbReference>
<evidence type="ECO:0000259" key="5">
    <source>
        <dbReference type="PROSITE" id="PS50089"/>
    </source>
</evidence>
<organism evidence="7">
    <name type="scientific">Caenorhabditis brenneri</name>
    <name type="common">Nematode worm</name>
    <dbReference type="NCBI Taxonomy" id="135651"/>
    <lineage>
        <taxon>Eukaryota</taxon>
        <taxon>Metazoa</taxon>
        <taxon>Ecdysozoa</taxon>
        <taxon>Nematoda</taxon>
        <taxon>Chromadorea</taxon>
        <taxon>Rhabditida</taxon>
        <taxon>Rhabditina</taxon>
        <taxon>Rhabditomorpha</taxon>
        <taxon>Rhabditoidea</taxon>
        <taxon>Rhabditidae</taxon>
        <taxon>Peloderinae</taxon>
        <taxon>Caenorhabditis</taxon>
    </lineage>
</organism>
<evidence type="ECO:0000313" key="7">
    <source>
        <dbReference type="Proteomes" id="UP000008068"/>
    </source>
</evidence>
<feature type="coiled-coil region" evidence="4">
    <location>
        <begin position="994"/>
        <end position="1108"/>
    </location>
</feature>
<feature type="domain" description="RING-type" evidence="5">
    <location>
        <begin position="1295"/>
        <end position="1338"/>
    </location>
</feature>
<dbReference type="InterPro" id="IPR056711">
    <property type="entry name" value="DUF7809"/>
</dbReference>
<proteinExistence type="predicted"/>
<dbReference type="HOGENOM" id="CLU_005728_0_0_1"/>
<evidence type="ECO:0000313" key="6">
    <source>
        <dbReference type="EMBL" id="EGT46371.1"/>
    </source>
</evidence>
<keyword evidence="4" id="KW-0175">Coiled coil</keyword>
<dbReference type="eggNOG" id="KOG0800">
    <property type="taxonomic scope" value="Eukaryota"/>
</dbReference>
<dbReference type="OMA" id="TQNACHR"/>
<dbReference type="InParanoid" id="G0MWM1"/>
<dbReference type="EMBL" id="GL379817">
    <property type="protein sequence ID" value="EGT46371.1"/>
    <property type="molecule type" value="Genomic_DNA"/>
</dbReference>